<evidence type="ECO:0000313" key="4">
    <source>
        <dbReference type="WBParaSite" id="nRc.2.0.1.t36376-RA"/>
    </source>
</evidence>
<keyword evidence="3" id="KW-1185">Reference proteome</keyword>
<accession>A0A915KEA7</accession>
<dbReference type="PROSITE" id="PS50011">
    <property type="entry name" value="PROTEIN_KINASE_DOM"/>
    <property type="match status" value="1"/>
</dbReference>
<dbReference type="SMART" id="SM00220">
    <property type="entry name" value="S_TKc"/>
    <property type="match status" value="1"/>
</dbReference>
<dbReference type="InterPro" id="IPR000719">
    <property type="entry name" value="Prot_kinase_dom"/>
</dbReference>
<dbReference type="OMA" id="IANIKWH"/>
<sequence length="371" mass="42002">MASKPPPPPRRDLEEAKEIEETFSVGKIIKDRWQVIMKLDAGGFGQIFAVSDMLINEVAALKAEFGQPDWKCQLPIELHVMKKCQGQIHAVKLFGAGIEDRCNYIVMQLLGPNLGKLRRLCPYEPKRFSTNNIVRLSIQAIEALRDLHAVNTIHRDIKPTNFAMGYPGGDKKDLLYILDFGLSRCYTLANGQLRQPRPKAGFRGTLRYCTLRSHDRQDLSRGDDLVSLFYMIYEMSAGSLPWTSTNKATSIKQMKLDTPPPILAQRMTSIHELVKIAEHIAKLGFFDKPNYEMMLNELRDAMTRLTINSGDLWDWENQYDRVATEIQNQQEQKITATKDGPSATPTTTTTKNVAESDETDGGKPKKSKKSR</sequence>
<dbReference type="GO" id="GO:0004672">
    <property type="term" value="F:protein kinase activity"/>
    <property type="evidence" value="ECO:0007669"/>
    <property type="project" value="InterPro"/>
</dbReference>
<evidence type="ECO:0000259" key="2">
    <source>
        <dbReference type="PROSITE" id="PS50011"/>
    </source>
</evidence>
<dbReference type="Gene3D" id="1.10.510.10">
    <property type="entry name" value="Transferase(Phosphotransferase) domain 1"/>
    <property type="match status" value="1"/>
</dbReference>
<organism evidence="3 4">
    <name type="scientific">Romanomermis culicivorax</name>
    <name type="common">Nematode worm</name>
    <dbReference type="NCBI Taxonomy" id="13658"/>
    <lineage>
        <taxon>Eukaryota</taxon>
        <taxon>Metazoa</taxon>
        <taxon>Ecdysozoa</taxon>
        <taxon>Nematoda</taxon>
        <taxon>Enoplea</taxon>
        <taxon>Dorylaimia</taxon>
        <taxon>Mermithida</taxon>
        <taxon>Mermithoidea</taxon>
        <taxon>Mermithidae</taxon>
        <taxon>Romanomermis</taxon>
    </lineage>
</organism>
<dbReference type="GO" id="GO:0005524">
    <property type="term" value="F:ATP binding"/>
    <property type="evidence" value="ECO:0007669"/>
    <property type="project" value="InterPro"/>
</dbReference>
<evidence type="ECO:0000256" key="1">
    <source>
        <dbReference type="SAM" id="MobiDB-lite"/>
    </source>
</evidence>
<dbReference type="Proteomes" id="UP000887565">
    <property type="component" value="Unplaced"/>
</dbReference>
<feature type="region of interest" description="Disordered" evidence="1">
    <location>
        <begin position="328"/>
        <end position="371"/>
    </location>
</feature>
<name>A0A915KEA7_ROMCU</name>
<dbReference type="InterPro" id="IPR050235">
    <property type="entry name" value="CK1_Ser-Thr_kinase"/>
</dbReference>
<dbReference type="Pfam" id="PF00069">
    <property type="entry name" value="Pkinase"/>
    <property type="match status" value="1"/>
</dbReference>
<dbReference type="InterPro" id="IPR011009">
    <property type="entry name" value="Kinase-like_dom_sf"/>
</dbReference>
<dbReference type="AlphaFoldDB" id="A0A915KEA7"/>
<evidence type="ECO:0000313" key="3">
    <source>
        <dbReference type="Proteomes" id="UP000887565"/>
    </source>
</evidence>
<proteinExistence type="predicted"/>
<protein>
    <submittedName>
        <fullName evidence="4">Protein kinase domain-containing protein</fullName>
    </submittedName>
</protein>
<dbReference type="SUPFAM" id="SSF56112">
    <property type="entry name" value="Protein kinase-like (PK-like)"/>
    <property type="match status" value="1"/>
</dbReference>
<dbReference type="WBParaSite" id="nRc.2.0.1.t36376-RA">
    <property type="protein sequence ID" value="nRc.2.0.1.t36376-RA"/>
    <property type="gene ID" value="nRc.2.0.1.g36376"/>
</dbReference>
<feature type="domain" description="Protein kinase" evidence="2">
    <location>
        <begin position="33"/>
        <end position="305"/>
    </location>
</feature>
<reference evidence="4" key="1">
    <citation type="submission" date="2022-11" db="UniProtKB">
        <authorList>
            <consortium name="WormBaseParasite"/>
        </authorList>
    </citation>
    <scope>IDENTIFICATION</scope>
</reference>
<dbReference type="PANTHER" id="PTHR11909">
    <property type="entry name" value="CASEIN KINASE-RELATED"/>
    <property type="match status" value="1"/>
</dbReference>